<sequence>MPRPPVGADSASPAQPERAPHVHRRLERTRARLVAAAEELLGEAPVARLTVTAVTDRAGLRSRKTFYSHFPDGVCGLLRALIAARREEMREVIRPAPGEPAEDYLRRSAMGVLDTWRGRAPVWRATLHLDQLGPQGAALEREWSAVLRSWAEVMSARVREAHTERGTPAPANLEARVGAWLTGAGFVLSRLLSSPEHTPAEEAATAAALVDTLVAACGLEHTTAAPAG</sequence>
<dbReference type="Gene3D" id="1.10.357.10">
    <property type="entry name" value="Tetracycline Repressor, domain 2"/>
    <property type="match status" value="1"/>
</dbReference>
<organism evidence="2 3">
    <name type="scientific">Streptomonospora nanhaiensis</name>
    <dbReference type="NCBI Taxonomy" id="1323731"/>
    <lineage>
        <taxon>Bacteria</taxon>
        <taxon>Bacillati</taxon>
        <taxon>Actinomycetota</taxon>
        <taxon>Actinomycetes</taxon>
        <taxon>Streptosporangiales</taxon>
        <taxon>Nocardiopsidaceae</taxon>
        <taxon>Streptomonospora</taxon>
    </lineage>
</organism>
<gene>
    <name evidence="2" type="ORF">HNR12_003438</name>
</gene>
<evidence type="ECO:0000256" key="1">
    <source>
        <dbReference type="SAM" id="MobiDB-lite"/>
    </source>
</evidence>
<accession>A0A853BRP0</accession>
<evidence type="ECO:0000313" key="2">
    <source>
        <dbReference type="EMBL" id="NYI97161.1"/>
    </source>
</evidence>
<keyword evidence="3" id="KW-1185">Reference proteome</keyword>
<feature type="region of interest" description="Disordered" evidence="1">
    <location>
        <begin position="1"/>
        <end position="23"/>
    </location>
</feature>
<dbReference type="InterPro" id="IPR009057">
    <property type="entry name" value="Homeodomain-like_sf"/>
</dbReference>
<reference evidence="2 3" key="1">
    <citation type="submission" date="2020-07" db="EMBL/GenBank/DDBJ databases">
        <title>Sequencing the genomes of 1000 actinobacteria strains.</title>
        <authorList>
            <person name="Klenk H.-P."/>
        </authorList>
    </citation>
    <scope>NUCLEOTIDE SEQUENCE [LARGE SCALE GENOMIC DNA]</scope>
    <source>
        <strain evidence="2 3">DSM 45927</strain>
    </source>
</reference>
<dbReference type="Gene3D" id="1.10.10.60">
    <property type="entry name" value="Homeodomain-like"/>
    <property type="match status" value="1"/>
</dbReference>
<evidence type="ECO:0000313" key="3">
    <source>
        <dbReference type="Proteomes" id="UP000575985"/>
    </source>
</evidence>
<comment type="caution">
    <text evidence="2">The sequence shown here is derived from an EMBL/GenBank/DDBJ whole genome shotgun (WGS) entry which is preliminary data.</text>
</comment>
<dbReference type="SUPFAM" id="SSF46689">
    <property type="entry name" value="Homeodomain-like"/>
    <property type="match status" value="1"/>
</dbReference>
<dbReference type="RefSeq" id="WP_179768486.1">
    <property type="nucleotide sequence ID" value="NZ_JACCFO010000001.1"/>
</dbReference>
<dbReference type="AlphaFoldDB" id="A0A853BRP0"/>
<dbReference type="EMBL" id="JACCFO010000001">
    <property type="protein sequence ID" value="NYI97161.1"/>
    <property type="molecule type" value="Genomic_DNA"/>
</dbReference>
<protein>
    <submittedName>
        <fullName evidence="2">AcrR family transcriptional regulator</fullName>
    </submittedName>
</protein>
<dbReference type="Proteomes" id="UP000575985">
    <property type="component" value="Unassembled WGS sequence"/>
</dbReference>
<proteinExistence type="predicted"/>
<name>A0A853BRP0_9ACTN</name>